<dbReference type="GO" id="GO:0003700">
    <property type="term" value="F:DNA-binding transcription factor activity"/>
    <property type="evidence" value="ECO:0007669"/>
    <property type="project" value="TreeGrafter"/>
</dbReference>
<proteinExistence type="predicted"/>
<dbReference type="PANTHER" id="PTHR30146:SF109">
    <property type="entry name" value="HTH-TYPE TRANSCRIPTIONAL REGULATOR GALS"/>
    <property type="match status" value="1"/>
</dbReference>
<keyword evidence="1" id="KW-0805">Transcription regulation</keyword>
<keyword evidence="6" id="KW-1185">Reference proteome</keyword>
<sequence>MAKEPVRMRDVAERAGVAVSTVSRVMTTPNRISAETRKVVLDAARDLGYHHPPPAKTRPGGQGAIAVLIPDITNPYYFDVIRGTQERLRDSGYAAMLFDTEQSAIAELTSLEMLAGNGTPAILAATRLTDEQLGEVAGTLPMVTINRSVPGVPSVSSDTAAVFAQAVDHLVSLGHTRLCYVAGPAGSQSNRQRWEASAAEAARLGVELTSTINFIPRHDAGAAAADAALATGATAALVFNDLLAIGVLARLAARGVRVPDDFSVVGCDDSYGASFCSPPLTTVASPSRRIGREATSMLLARLGGGRPLLGDAVVLPSHLQIRASTGQAPA</sequence>
<dbReference type="Gene3D" id="3.40.50.2300">
    <property type="match status" value="2"/>
</dbReference>
<dbReference type="Gene3D" id="1.10.260.40">
    <property type="entry name" value="lambda repressor-like DNA-binding domains"/>
    <property type="match status" value="1"/>
</dbReference>
<evidence type="ECO:0000313" key="6">
    <source>
        <dbReference type="Proteomes" id="UP000501058"/>
    </source>
</evidence>
<dbReference type="KEGG" id="prv:G7070_08345"/>
<dbReference type="Proteomes" id="UP000501058">
    <property type="component" value="Chromosome"/>
</dbReference>
<dbReference type="SUPFAM" id="SSF47413">
    <property type="entry name" value="lambda repressor-like DNA-binding domains"/>
    <property type="match status" value="1"/>
</dbReference>
<reference evidence="5 6" key="1">
    <citation type="submission" date="2020-03" db="EMBL/GenBank/DDBJ databases">
        <title>Propioniciclava sp. nov., isolated from Hydrophilus acuminatus.</title>
        <authorList>
            <person name="Hyun D.-W."/>
            <person name="Bae J.-W."/>
        </authorList>
    </citation>
    <scope>NUCLEOTIDE SEQUENCE [LARGE SCALE GENOMIC DNA]</scope>
    <source>
        <strain evidence="5 6">HDW11</strain>
    </source>
</reference>
<organism evidence="5 6">
    <name type="scientific">Propioniciclava coleopterorum</name>
    <dbReference type="NCBI Taxonomy" id="2714937"/>
    <lineage>
        <taxon>Bacteria</taxon>
        <taxon>Bacillati</taxon>
        <taxon>Actinomycetota</taxon>
        <taxon>Actinomycetes</taxon>
        <taxon>Propionibacteriales</taxon>
        <taxon>Propionibacteriaceae</taxon>
        <taxon>Propioniciclava</taxon>
    </lineage>
</organism>
<dbReference type="RefSeq" id="WP_166233351.1">
    <property type="nucleotide sequence ID" value="NZ_CP049865.1"/>
</dbReference>
<dbReference type="SMART" id="SM00354">
    <property type="entry name" value="HTH_LACI"/>
    <property type="match status" value="1"/>
</dbReference>
<name>A0A6G7Y639_9ACTN</name>
<keyword evidence="3" id="KW-0804">Transcription</keyword>
<protein>
    <submittedName>
        <fullName evidence="5">LacI family transcriptional regulator</fullName>
    </submittedName>
</protein>
<evidence type="ECO:0000256" key="2">
    <source>
        <dbReference type="ARBA" id="ARBA00023125"/>
    </source>
</evidence>
<dbReference type="Pfam" id="PF00356">
    <property type="entry name" value="LacI"/>
    <property type="match status" value="1"/>
</dbReference>
<dbReference type="EMBL" id="CP049865">
    <property type="protein sequence ID" value="QIK72275.1"/>
    <property type="molecule type" value="Genomic_DNA"/>
</dbReference>
<keyword evidence="2" id="KW-0238">DNA-binding</keyword>
<accession>A0A6G7Y639</accession>
<evidence type="ECO:0000256" key="3">
    <source>
        <dbReference type="ARBA" id="ARBA00023163"/>
    </source>
</evidence>
<dbReference type="InterPro" id="IPR046335">
    <property type="entry name" value="LacI/GalR-like_sensor"/>
</dbReference>
<dbReference type="PANTHER" id="PTHR30146">
    <property type="entry name" value="LACI-RELATED TRANSCRIPTIONAL REPRESSOR"/>
    <property type="match status" value="1"/>
</dbReference>
<dbReference type="InterPro" id="IPR010982">
    <property type="entry name" value="Lambda_DNA-bd_dom_sf"/>
</dbReference>
<dbReference type="AlphaFoldDB" id="A0A6G7Y639"/>
<dbReference type="GO" id="GO:0000976">
    <property type="term" value="F:transcription cis-regulatory region binding"/>
    <property type="evidence" value="ECO:0007669"/>
    <property type="project" value="TreeGrafter"/>
</dbReference>
<evidence type="ECO:0000259" key="4">
    <source>
        <dbReference type="PROSITE" id="PS50932"/>
    </source>
</evidence>
<dbReference type="PROSITE" id="PS50932">
    <property type="entry name" value="HTH_LACI_2"/>
    <property type="match status" value="1"/>
</dbReference>
<dbReference type="InterPro" id="IPR000843">
    <property type="entry name" value="HTH_LacI"/>
</dbReference>
<dbReference type="CDD" id="cd01392">
    <property type="entry name" value="HTH_LacI"/>
    <property type="match status" value="1"/>
</dbReference>
<dbReference type="SUPFAM" id="SSF53822">
    <property type="entry name" value="Periplasmic binding protein-like I"/>
    <property type="match status" value="1"/>
</dbReference>
<evidence type="ECO:0000313" key="5">
    <source>
        <dbReference type="EMBL" id="QIK72275.1"/>
    </source>
</evidence>
<feature type="domain" description="HTH lacI-type" evidence="4">
    <location>
        <begin position="6"/>
        <end position="60"/>
    </location>
</feature>
<dbReference type="InterPro" id="IPR028082">
    <property type="entry name" value="Peripla_BP_I"/>
</dbReference>
<evidence type="ECO:0000256" key="1">
    <source>
        <dbReference type="ARBA" id="ARBA00023015"/>
    </source>
</evidence>
<gene>
    <name evidence="5" type="ORF">G7070_08345</name>
</gene>
<dbReference type="Pfam" id="PF13377">
    <property type="entry name" value="Peripla_BP_3"/>
    <property type="match status" value="1"/>
</dbReference>